<dbReference type="GO" id="GO:0032259">
    <property type="term" value="P:methylation"/>
    <property type="evidence" value="ECO:0007669"/>
    <property type="project" value="UniProtKB-KW"/>
</dbReference>
<accession>A0A8H4N7M5</accession>
<dbReference type="InterPro" id="IPR029063">
    <property type="entry name" value="SAM-dependent_MTases_sf"/>
</dbReference>
<evidence type="ECO:0000256" key="3">
    <source>
        <dbReference type="ARBA" id="ARBA00022691"/>
    </source>
</evidence>
<dbReference type="Pfam" id="PF13489">
    <property type="entry name" value="Methyltransf_23"/>
    <property type="match status" value="1"/>
</dbReference>
<evidence type="ECO:0000313" key="5">
    <source>
        <dbReference type="Proteomes" id="UP000572817"/>
    </source>
</evidence>
<evidence type="ECO:0000256" key="2">
    <source>
        <dbReference type="ARBA" id="ARBA00022679"/>
    </source>
</evidence>
<proteinExistence type="predicted"/>
<reference evidence="4" key="1">
    <citation type="submission" date="2020-04" db="EMBL/GenBank/DDBJ databases">
        <title>Genome Assembly and Annotation of Botryosphaeria dothidea sdau 11-99, a Latent Pathogen of Apple Fruit Ring Rot in China.</title>
        <authorList>
            <person name="Yu C."/>
            <person name="Diao Y."/>
            <person name="Lu Q."/>
            <person name="Zhao J."/>
            <person name="Cui S."/>
            <person name="Peng C."/>
            <person name="He B."/>
            <person name="Liu H."/>
        </authorList>
    </citation>
    <scope>NUCLEOTIDE SEQUENCE [LARGE SCALE GENOMIC DNA]</scope>
    <source>
        <strain evidence="4">Sdau11-99</strain>
    </source>
</reference>
<evidence type="ECO:0000313" key="4">
    <source>
        <dbReference type="EMBL" id="KAF4308876.1"/>
    </source>
</evidence>
<dbReference type="OrthoDB" id="10061782at2759"/>
<protein>
    <submittedName>
        <fullName evidence="4">Methyltransferase domain-containing protein</fullName>
    </submittedName>
</protein>
<dbReference type="PANTHER" id="PTHR43464">
    <property type="entry name" value="METHYLTRANSFERASE"/>
    <property type="match status" value="1"/>
</dbReference>
<dbReference type="SUPFAM" id="SSF53335">
    <property type="entry name" value="S-adenosyl-L-methionine-dependent methyltransferases"/>
    <property type="match status" value="1"/>
</dbReference>
<dbReference type="EMBL" id="WWBZ02000016">
    <property type="protein sequence ID" value="KAF4308876.1"/>
    <property type="molecule type" value="Genomic_DNA"/>
</dbReference>
<comment type="caution">
    <text evidence="4">The sequence shown here is derived from an EMBL/GenBank/DDBJ whole genome shotgun (WGS) entry which is preliminary data.</text>
</comment>
<keyword evidence="1 4" id="KW-0489">Methyltransferase</keyword>
<dbReference type="AlphaFoldDB" id="A0A8H4N7M5"/>
<name>A0A8H4N7M5_9PEZI</name>
<keyword evidence="3" id="KW-0949">S-adenosyl-L-methionine</keyword>
<keyword evidence="2" id="KW-0808">Transferase</keyword>
<dbReference type="Proteomes" id="UP000572817">
    <property type="component" value="Unassembled WGS sequence"/>
</dbReference>
<keyword evidence="5" id="KW-1185">Reference proteome</keyword>
<evidence type="ECO:0000256" key="1">
    <source>
        <dbReference type="ARBA" id="ARBA00022603"/>
    </source>
</evidence>
<dbReference type="CDD" id="cd02440">
    <property type="entry name" value="AdoMet_MTases"/>
    <property type="match status" value="1"/>
</dbReference>
<organism evidence="4 5">
    <name type="scientific">Botryosphaeria dothidea</name>
    <dbReference type="NCBI Taxonomy" id="55169"/>
    <lineage>
        <taxon>Eukaryota</taxon>
        <taxon>Fungi</taxon>
        <taxon>Dikarya</taxon>
        <taxon>Ascomycota</taxon>
        <taxon>Pezizomycotina</taxon>
        <taxon>Dothideomycetes</taxon>
        <taxon>Dothideomycetes incertae sedis</taxon>
        <taxon>Botryosphaeriales</taxon>
        <taxon>Botryosphaeriaceae</taxon>
        <taxon>Botryosphaeria</taxon>
    </lineage>
</organism>
<sequence length="247" mass="26756">MAEASSSQPDTSAGVAAYSSIFLRFLYDHLVLGLYCSFAWRCPSRPILINFFSSHVSTPSTADLHGRARRILDIGVGTGYFLEHAPLANVSDVVLVDLNVNCLERTAPRVQAAHKHVKCMPVQADFLQPGNNLSAEALGGSFDAVSVMLLLHCLPGPPARKAAALAALRHLVEPQNGVLFGATILGDGVGHNAFGRFLMRWHNSVGIFDNRADDVDAFVGPLKEAFRDVKCRVEGAMLLFEARDPIF</sequence>
<dbReference type="Gene3D" id="3.40.50.150">
    <property type="entry name" value="Vaccinia Virus protein VP39"/>
    <property type="match status" value="1"/>
</dbReference>
<dbReference type="GO" id="GO:0008168">
    <property type="term" value="F:methyltransferase activity"/>
    <property type="evidence" value="ECO:0007669"/>
    <property type="project" value="UniProtKB-KW"/>
</dbReference>
<gene>
    <name evidence="4" type="ORF">GTA08_BOTSDO01803</name>
</gene>
<dbReference type="PANTHER" id="PTHR43464:SF19">
    <property type="entry name" value="UBIQUINONE BIOSYNTHESIS O-METHYLTRANSFERASE, MITOCHONDRIAL"/>
    <property type="match status" value="1"/>
</dbReference>